<dbReference type="SMART" id="SM00299">
    <property type="entry name" value="CLH"/>
    <property type="match status" value="4"/>
</dbReference>
<sequence>MIKPNKDQAQSKVHRSDSSWLKPHSSLAQIKFRSKSNSAQPNFDLKSNSNPMWLDSTGAQSNLKRSSPTRIGSALSDSEPVKVFDRAANLTNNQIINYRCDPSEKWLVLIGIAPGAPERPQLVKGNMQLFSVEQQRSQALEAHAASFATFKVVGKENPSTLICFASKTTNAGQITSKLHVIELGAQPGKPGFTKKQADLFFPPDFADDFPVAMQISHKYSLIYVITKLGLLFVYDLETATAVYRNRISPDPIFLTAEASTIGGFYAINRRGQVLLAAVNEATIVPFVSSQLNNLELAVSLAKRGNLPGAENLVVQRFQELFSQTKYKEAAELAAESPQDILRTPETVAKFQSVPVQAGQTPPLLQYFGTLLTRGKLNAFESLELSRLVVNQNKKNLLENWLAEDKLECSEELGDLVKKKAFVKWPPESDDHTLLNAGGIRARLPFPSANNFKVRSSAAKTGQIKEVERVTRESNFYDPEKTKNFLMEAKLPDARPLINVCDRFGFVPDLTHFLYTNNMLRYIEGYVQKNSAFSGNFNLQNLLILTSIKADPSRVMDYINRLDNFDGPAVGEVAIEAQLYEEAFAIFKKFNLNVQAVNVLLDNIQSIERAVEFAFRVEEDSVWSQVGKAQLREGLVSEAIESFIRADDATQFLDVIRAAEDSNIYHDLVKYLLMVRQTVKEPKVDSELIYAYAKIDRLGEIEEFILMPNVANLQNVGDRLFDDALYEAAKIIFTFISNWAKLASTLVKLRQFQGAVDAARKANSSKTWKEVCFACVDAEEFRLAQICGLNIIVQVDDLEEVSDYYQNRGCFNELISLMESGLGLERAHMGIFTELGVLYARYRPEKLMEHIKLFSTRLNIPKLIRVCDEQQHWQELTYLYIQYDEFDNAATTIMNHSPDAWDHMQFKDVVIKVANVELYYKAVHFYLQEHPDLINDLLHVLVLRVDHTRVVDIMRKAGHLHLVKPYMVAVQSNNVAAVNEALNEIYVEEEDYDRLRESVDMHDNFDQIGLAQRIEKHELLEMRRIAAYIYKKAGRWKQSIALSKKDNLYKDAMETCSQSGDRELSEELLVYFIEKGKKECFSSCLFICYDLIRPDVALELAWMNNMLDFAFPYLLQFLREYTSKVDELIKDKIEAQNEVKVKEKQEKDLVTQQACLNMYAQLLPLALPAPPMPGVGATSMGGPYPAPPPMAGMGMPPVPPFGMPPMGTHFVNVELRIKFLYELCFREQRMDGSWMAYISPSRQV</sequence>
<proteinExistence type="inferred from homology"/>
<evidence type="ECO:0000256" key="7">
    <source>
        <dbReference type="ARBA" id="ARBA00023176"/>
    </source>
</evidence>
<dbReference type="PIRSF" id="PIRSF002290">
    <property type="entry name" value="Clathrin_H_chain"/>
    <property type="match status" value="1"/>
</dbReference>
<keyword evidence="11" id="KW-0175">Coiled coil</keyword>
<comment type="subcellular location">
    <subcellularLocation>
        <location evidence="2">Cytoplasmic vesicle membrane</location>
        <topology evidence="2">Peripheral membrane protein</topology>
        <orientation evidence="2">Cytoplasmic side</orientation>
    </subcellularLocation>
    <subcellularLocation>
        <location evidence="3">Membrane</location>
        <location evidence="3">Coated pit</location>
        <topology evidence="3">Peripheral membrane protein</topology>
        <orientation evidence="3">Cytoplasmic side</orientation>
    </subcellularLocation>
</comment>
<dbReference type="GO" id="GO:0071439">
    <property type="term" value="C:clathrin complex"/>
    <property type="evidence" value="ECO:0007669"/>
    <property type="project" value="InterPro"/>
</dbReference>
<dbReference type="PANTHER" id="PTHR10292:SF1">
    <property type="entry name" value="CLATHRIN HEAVY CHAIN"/>
    <property type="match status" value="1"/>
</dbReference>
<feature type="repeat" description="CHCR" evidence="10">
    <location>
        <begin position="487"/>
        <end position="638"/>
    </location>
</feature>
<organism evidence="14 15">
    <name type="scientific">Musa balbisiana</name>
    <name type="common">Banana</name>
    <dbReference type="NCBI Taxonomy" id="52838"/>
    <lineage>
        <taxon>Eukaryota</taxon>
        <taxon>Viridiplantae</taxon>
        <taxon>Streptophyta</taxon>
        <taxon>Embryophyta</taxon>
        <taxon>Tracheophyta</taxon>
        <taxon>Spermatophyta</taxon>
        <taxon>Magnoliopsida</taxon>
        <taxon>Liliopsida</taxon>
        <taxon>Zingiberales</taxon>
        <taxon>Musaceae</taxon>
        <taxon>Musa</taxon>
    </lineage>
</organism>
<dbReference type="Pfam" id="PF01394">
    <property type="entry name" value="Clathrin_propel"/>
    <property type="match status" value="1"/>
</dbReference>
<keyword evidence="8" id="KW-0968">Cytoplasmic vesicle</keyword>
<evidence type="ECO:0000256" key="9">
    <source>
        <dbReference type="ARBA" id="ARBA00062251"/>
    </source>
</evidence>
<dbReference type="InterPro" id="IPR022365">
    <property type="entry name" value="Clathrin_H-chain_propeller_rpt"/>
</dbReference>
<feature type="domain" description="Clathrin heavy chain linker core motif" evidence="13">
    <location>
        <begin position="280"/>
        <end position="303"/>
    </location>
</feature>
<name>A0A4S8KDC5_MUSBA</name>
<dbReference type="GO" id="GO:0030130">
    <property type="term" value="C:clathrin coat of trans-Golgi network vesicle"/>
    <property type="evidence" value="ECO:0007669"/>
    <property type="project" value="InterPro"/>
</dbReference>
<comment type="function">
    <text evidence="1">Clathrin is the major protein of the polyhedral coat of coated pits and vesicles.</text>
</comment>
<dbReference type="PANTHER" id="PTHR10292">
    <property type="entry name" value="CLATHRIN HEAVY CHAIN RELATED"/>
    <property type="match status" value="1"/>
</dbReference>
<dbReference type="InterPro" id="IPR016025">
    <property type="entry name" value="Clathrin_H-chain_N"/>
</dbReference>
<evidence type="ECO:0000256" key="4">
    <source>
        <dbReference type="ARBA" id="ARBA00009535"/>
    </source>
</evidence>
<dbReference type="GO" id="GO:0030132">
    <property type="term" value="C:clathrin coat of coated pit"/>
    <property type="evidence" value="ECO:0007669"/>
    <property type="project" value="InterPro"/>
</dbReference>
<dbReference type="Pfam" id="PF00637">
    <property type="entry name" value="Clathrin"/>
    <property type="match status" value="5"/>
</dbReference>
<dbReference type="InterPro" id="IPR016024">
    <property type="entry name" value="ARM-type_fold"/>
</dbReference>
<evidence type="ECO:0000259" key="13">
    <source>
        <dbReference type="Pfam" id="PF09268"/>
    </source>
</evidence>
<protein>
    <recommendedName>
        <fullName evidence="13">Clathrin heavy chain linker core motif domain-containing protein</fullName>
    </recommendedName>
</protein>
<dbReference type="AlphaFoldDB" id="A0A4S8KDC5"/>
<dbReference type="GO" id="GO:0005198">
    <property type="term" value="F:structural molecule activity"/>
    <property type="evidence" value="ECO:0007669"/>
    <property type="project" value="InterPro"/>
</dbReference>
<evidence type="ECO:0000256" key="12">
    <source>
        <dbReference type="SAM" id="MobiDB-lite"/>
    </source>
</evidence>
<evidence type="ECO:0000256" key="5">
    <source>
        <dbReference type="ARBA" id="ARBA00022737"/>
    </source>
</evidence>
<comment type="similarity">
    <text evidence="4">Belongs to the clathrin heavy chain family.</text>
</comment>
<feature type="repeat" description="CHCR" evidence="10">
    <location>
        <begin position="788"/>
        <end position="934"/>
    </location>
</feature>
<dbReference type="InterPro" id="IPR011990">
    <property type="entry name" value="TPR-like_helical_dom_sf"/>
</dbReference>
<dbReference type="Proteomes" id="UP000317650">
    <property type="component" value="Chromosome 4"/>
</dbReference>
<feature type="coiled-coil region" evidence="11">
    <location>
        <begin position="1117"/>
        <end position="1144"/>
    </location>
</feature>
<gene>
    <name evidence="14" type="ORF">C4D60_Mb04t20090</name>
</gene>
<dbReference type="PROSITE" id="PS50236">
    <property type="entry name" value="CHCR"/>
    <property type="match status" value="4"/>
</dbReference>
<dbReference type="InterPro" id="IPR055358">
    <property type="entry name" value="CHCR"/>
</dbReference>
<dbReference type="InterPro" id="IPR016341">
    <property type="entry name" value="Clathrin_heavy_chain"/>
</dbReference>
<dbReference type="Gene3D" id="2.130.10.110">
    <property type="entry name" value="Clathrin heavy-chain terminal domain"/>
    <property type="match status" value="1"/>
</dbReference>
<dbReference type="FunFam" id="1.25.40.10:FF:000001">
    <property type="entry name" value="Clathrin heavy chain"/>
    <property type="match status" value="1"/>
</dbReference>
<dbReference type="Pfam" id="PF09268">
    <property type="entry name" value="Clathrin-link"/>
    <property type="match status" value="1"/>
</dbReference>
<keyword evidence="5" id="KW-0677">Repeat</keyword>
<comment type="caution">
    <text evidence="14">The sequence shown here is derived from an EMBL/GenBank/DDBJ whole genome shotgun (WGS) entry which is preliminary data.</text>
</comment>
<dbReference type="EMBL" id="PYDT01000001">
    <property type="protein sequence ID" value="THU73180.1"/>
    <property type="molecule type" value="Genomic_DNA"/>
</dbReference>
<dbReference type="FunFam" id="1.25.40.10:FF:000002">
    <property type="entry name" value="Clathrin heavy chain"/>
    <property type="match status" value="1"/>
</dbReference>
<evidence type="ECO:0000256" key="11">
    <source>
        <dbReference type="SAM" id="Coils"/>
    </source>
</evidence>
<evidence type="ECO:0000256" key="3">
    <source>
        <dbReference type="ARBA" id="ARBA00004277"/>
    </source>
</evidence>
<dbReference type="GO" id="GO:0006886">
    <property type="term" value="P:intracellular protein transport"/>
    <property type="evidence" value="ECO:0007669"/>
    <property type="project" value="UniProtKB-UniRule"/>
</dbReference>
<feature type="region of interest" description="Disordered" evidence="12">
    <location>
        <begin position="1"/>
        <end position="75"/>
    </location>
</feature>
<reference evidence="14 15" key="1">
    <citation type="journal article" date="2019" name="Nat. Plants">
        <title>Genome sequencing of Musa balbisiana reveals subgenome evolution and function divergence in polyploid bananas.</title>
        <authorList>
            <person name="Yao X."/>
        </authorList>
    </citation>
    <scope>NUCLEOTIDE SEQUENCE [LARGE SCALE GENOMIC DNA]</scope>
    <source>
        <strain evidence="15">cv. DH-PKW</strain>
        <tissue evidence="14">Leaves</tissue>
    </source>
</reference>
<dbReference type="FunFam" id="1.25.40.730:FF:000002">
    <property type="entry name" value="Clathrin heavy chain"/>
    <property type="match status" value="1"/>
</dbReference>
<keyword evidence="15" id="KW-1185">Reference proteome</keyword>
<evidence type="ECO:0000256" key="6">
    <source>
        <dbReference type="ARBA" id="ARBA00023136"/>
    </source>
</evidence>
<evidence type="ECO:0000313" key="14">
    <source>
        <dbReference type="EMBL" id="THU73180.1"/>
    </source>
</evidence>
<accession>A0A4S8KDC5</accession>
<keyword evidence="6" id="KW-0472">Membrane</keyword>
<dbReference type="InterPro" id="IPR015348">
    <property type="entry name" value="Clathrin_H-chain_linker_core"/>
</dbReference>
<dbReference type="GO" id="GO:0032051">
    <property type="term" value="F:clathrin light chain binding"/>
    <property type="evidence" value="ECO:0007669"/>
    <property type="project" value="InterPro"/>
</dbReference>
<dbReference type="STRING" id="52838.A0A4S8KDC5"/>
<dbReference type="GO" id="GO:0009507">
    <property type="term" value="C:chloroplast"/>
    <property type="evidence" value="ECO:0007669"/>
    <property type="project" value="TreeGrafter"/>
</dbReference>
<feature type="repeat" description="CHCR" evidence="10">
    <location>
        <begin position="937"/>
        <end position="1080"/>
    </location>
</feature>
<dbReference type="InterPro" id="IPR000547">
    <property type="entry name" value="Clathrin_H-chain/VPS_repeat"/>
</dbReference>
<comment type="subunit">
    <text evidence="9">Clathrin triskelions, composed of 3 heavy chains and 3 light chains, are the basic subunits of the clathrin coat.</text>
</comment>
<evidence type="ECO:0000256" key="10">
    <source>
        <dbReference type="PROSITE-ProRule" id="PRU01006"/>
    </source>
</evidence>
<feature type="compositionally biased region" description="Polar residues" evidence="12">
    <location>
        <begin position="35"/>
        <end position="70"/>
    </location>
</feature>
<evidence type="ECO:0000256" key="1">
    <source>
        <dbReference type="ARBA" id="ARBA00003913"/>
    </source>
</evidence>
<dbReference type="Pfam" id="PF13838">
    <property type="entry name" value="Clathrin_H_link"/>
    <property type="match status" value="1"/>
</dbReference>
<dbReference type="SUPFAM" id="SSF48371">
    <property type="entry name" value="ARM repeat"/>
    <property type="match status" value="4"/>
</dbReference>
<evidence type="ECO:0000313" key="15">
    <source>
        <dbReference type="Proteomes" id="UP000317650"/>
    </source>
</evidence>
<evidence type="ECO:0000256" key="2">
    <source>
        <dbReference type="ARBA" id="ARBA00004180"/>
    </source>
</evidence>
<dbReference type="GO" id="GO:0006898">
    <property type="term" value="P:receptor-mediated endocytosis"/>
    <property type="evidence" value="ECO:0007669"/>
    <property type="project" value="TreeGrafter"/>
</dbReference>
<dbReference type="GO" id="GO:0009506">
    <property type="term" value="C:plasmodesma"/>
    <property type="evidence" value="ECO:0007669"/>
    <property type="project" value="TreeGrafter"/>
</dbReference>
<keyword evidence="7" id="KW-0168">Coated pit</keyword>
<dbReference type="SUPFAM" id="SSF50989">
    <property type="entry name" value="Clathrin heavy-chain terminal domain"/>
    <property type="match status" value="1"/>
</dbReference>
<dbReference type="Gene3D" id="1.25.40.730">
    <property type="match status" value="1"/>
</dbReference>
<dbReference type="Gene3D" id="1.25.40.10">
    <property type="entry name" value="Tetratricopeptide repeat domain"/>
    <property type="match status" value="2"/>
</dbReference>
<feature type="repeat" description="CHCR" evidence="10">
    <location>
        <begin position="642"/>
        <end position="783"/>
    </location>
</feature>
<evidence type="ECO:0000256" key="8">
    <source>
        <dbReference type="ARBA" id="ARBA00023329"/>
    </source>
</evidence>